<evidence type="ECO:0000313" key="2">
    <source>
        <dbReference type="Proteomes" id="UP001151760"/>
    </source>
</evidence>
<sequence>FDCSADARSTSFSSLSFVNTEKETHPLWVFTKFHHKSHPWVLTILPNGEALGILANTTKRCEIDLRKDSTVKLTAPSPFPVITFGPFASAIEVLTSLSHAVYVDQTMVGMRRKTVEDEEGQKEKKKSEIMLVNKLEREWQ</sequence>
<reference evidence="1" key="1">
    <citation type="journal article" date="2022" name="Int. J. Mol. Sci.">
        <title>Draft Genome of Tanacetum Coccineum: Genomic Comparison of Closely Related Tanacetum-Family Plants.</title>
        <authorList>
            <person name="Yamashiro T."/>
            <person name="Shiraishi A."/>
            <person name="Nakayama K."/>
            <person name="Satake H."/>
        </authorList>
    </citation>
    <scope>NUCLEOTIDE SEQUENCE</scope>
</reference>
<comment type="caution">
    <text evidence="1">The sequence shown here is derived from an EMBL/GenBank/DDBJ whole genome shotgun (WGS) entry which is preliminary data.</text>
</comment>
<keyword evidence="2" id="KW-1185">Reference proteome</keyword>
<name>A0ABQ4ZC96_9ASTR</name>
<feature type="non-terminal residue" evidence="1">
    <location>
        <position position="140"/>
    </location>
</feature>
<accession>A0ABQ4ZC96</accession>
<reference evidence="1" key="2">
    <citation type="submission" date="2022-01" db="EMBL/GenBank/DDBJ databases">
        <authorList>
            <person name="Yamashiro T."/>
            <person name="Shiraishi A."/>
            <person name="Satake H."/>
            <person name="Nakayama K."/>
        </authorList>
    </citation>
    <scope>NUCLEOTIDE SEQUENCE</scope>
</reference>
<dbReference type="EMBL" id="BQNB010011155">
    <property type="protein sequence ID" value="GJS86896.1"/>
    <property type="molecule type" value="Genomic_DNA"/>
</dbReference>
<feature type="non-terminal residue" evidence="1">
    <location>
        <position position="1"/>
    </location>
</feature>
<protein>
    <submittedName>
        <fullName evidence="1">Uncharacterized protein</fullName>
    </submittedName>
</protein>
<gene>
    <name evidence="1" type="ORF">Tco_0769532</name>
</gene>
<proteinExistence type="predicted"/>
<dbReference type="Proteomes" id="UP001151760">
    <property type="component" value="Unassembled WGS sequence"/>
</dbReference>
<evidence type="ECO:0000313" key="1">
    <source>
        <dbReference type="EMBL" id="GJS86896.1"/>
    </source>
</evidence>
<organism evidence="1 2">
    <name type="scientific">Tanacetum coccineum</name>
    <dbReference type="NCBI Taxonomy" id="301880"/>
    <lineage>
        <taxon>Eukaryota</taxon>
        <taxon>Viridiplantae</taxon>
        <taxon>Streptophyta</taxon>
        <taxon>Embryophyta</taxon>
        <taxon>Tracheophyta</taxon>
        <taxon>Spermatophyta</taxon>
        <taxon>Magnoliopsida</taxon>
        <taxon>eudicotyledons</taxon>
        <taxon>Gunneridae</taxon>
        <taxon>Pentapetalae</taxon>
        <taxon>asterids</taxon>
        <taxon>campanulids</taxon>
        <taxon>Asterales</taxon>
        <taxon>Asteraceae</taxon>
        <taxon>Asteroideae</taxon>
        <taxon>Anthemideae</taxon>
        <taxon>Anthemidinae</taxon>
        <taxon>Tanacetum</taxon>
    </lineage>
</organism>